<keyword evidence="2" id="KW-1185">Reference proteome</keyword>
<name>A0ABN9KPS8_9NEOB</name>
<gene>
    <name evidence="1" type="ORF">RIMI_LOCUS889802</name>
</gene>
<sequence>MHRISLSETLGATSPLSRPYCGRCRMGDRSRHGLRFPLCSRGNSTPNTEYIEKSTSVPLHSTQGNIPFLQCAQFANVLKGPSISHPQTGVDIPFFGFFTCDSKQVVYAIKCPCGMIYAVKDRISHHKSDIRCKKNHLPVPYNFNTAGHSIAQLQFFVLEQISMNRRGGDVTQKILAREAYWIHFLQSMEPRGLNRDFDVVNLL</sequence>
<accession>A0ABN9KPS8</accession>
<comment type="caution">
    <text evidence="1">The sequence shown here is derived from an EMBL/GenBank/DDBJ whole genome shotgun (WGS) entry which is preliminary data.</text>
</comment>
<organism evidence="1 2">
    <name type="scientific">Ranitomeya imitator</name>
    <name type="common">mimic poison frog</name>
    <dbReference type="NCBI Taxonomy" id="111125"/>
    <lineage>
        <taxon>Eukaryota</taxon>
        <taxon>Metazoa</taxon>
        <taxon>Chordata</taxon>
        <taxon>Craniata</taxon>
        <taxon>Vertebrata</taxon>
        <taxon>Euteleostomi</taxon>
        <taxon>Amphibia</taxon>
        <taxon>Batrachia</taxon>
        <taxon>Anura</taxon>
        <taxon>Neobatrachia</taxon>
        <taxon>Hyloidea</taxon>
        <taxon>Dendrobatidae</taxon>
        <taxon>Dendrobatinae</taxon>
        <taxon>Ranitomeya</taxon>
    </lineage>
</organism>
<dbReference type="Proteomes" id="UP001176940">
    <property type="component" value="Unassembled WGS sequence"/>
</dbReference>
<evidence type="ECO:0000313" key="1">
    <source>
        <dbReference type="EMBL" id="CAJ0918932.1"/>
    </source>
</evidence>
<reference evidence="1" key="1">
    <citation type="submission" date="2023-07" db="EMBL/GenBank/DDBJ databases">
        <authorList>
            <person name="Stuckert A."/>
        </authorList>
    </citation>
    <scope>NUCLEOTIDE SEQUENCE</scope>
</reference>
<evidence type="ECO:0000313" key="2">
    <source>
        <dbReference type="Proteomes" id="UP001176940"/>
    </source>
</evidence>
<protein>
    <submittedName>
        <fullName evidence="1">Uncharacterized protein</fullName>
    </submittedName>
</protein>
<dbReference type="EMBL" id="CAUEEQ010001114">
    <property type="protein sequence ID" value="CAJ0918932.1"/>
    <property type="molecule type" value="Genomic_DNA"/>
</dbReference>
<proteinExistence type="predicted"/>